<dbReference type="NCBIfam" id="TIGR01509">
    <property type="entry name" value="HAD-SF-IA-v3"/>
    <property type="match status" value="1"/>
</dbReference>
<protein>
    <recommendedName>
        <fullName evidence="7">D,D-heptose 1,7-bisphosphate phosphatase</fullName>
    </recommendedName>
</protein>
<dbReference type="PANTHER" id="PTHR42891:SF1">
    <property type="entry name" value="D-GLYCERO-BETA-D-MANNO-HEPTOSE-1,7-BISPHOSPHATE 7-PHOSPHATASE"/>
    <property type="match status" value="1"/>
</dbReference>
<evidence type="ECO:0000313" key="10">
    <source>
        <dbReference type="Proteomes" id="UP000010729"/>
    </source>
</evidence>
<reference evidence="9 10" key="1">
    <citation type="journal article" date="2013" name="Genome Announc.">
        <title>Draft Genome Sequence of Arthrobacter crystallopoietes Strain BAB-32, Revealing Genes for Bioremediation.</title>
        <authorList>
            <person name="Joshi M.N."/>
            <person name="Pandit A.S."/>
            <person name="Sharma A."/>
            <person name="Pandya R.V."/>
            <person name="Desai S.M."/>
            <person name="Saxena A.K."/>
            <person name="Bagatharia S.B."/>
        </authorList>
    </citation>
    <scope>NUCLEOTIDE SEQUENCE [LARGE SCALE GENOMIC DNA]</scope>
    <source>
        <strain evidence="9 10">BAB-32</strain>
    </source>
</reference>
<dbReference type="InterPro" id="IPR036412">
    <property type="entry name" value="HAD-like_sf"/>
</dbReference>
<comment type="subcellular location">
    <subcellularLocation>
        <location evidence="1">Cytoplasm</location>
    </subcellularLocation>
</comment>
<dbReference type="NCBIfam" id="TIGR01656">
    <property type="entry name" value="Histidinol-ppas"/>
    <property type="match status" value="1"/>
</dbReference>
<evidence type="ECO:0000313" key="9">
    <source>
        <dbReference type="EMBL" id="EMY34444.1"/>
    </source>
</evidence>
<sequence length="207" mass="21593">MTLEALLPPRAVLFDRDGTLVVDVPYNHDPDLVRPMPGAREVLDAIRAAGLPCGVLTNQSGIARGLLDRGQVDAVNARVEELLGPFDMWEVCPHGPADGCACRKPQPGMVRQACERLGLQPREVAFIGDIGADVEAAAAAGARGVLVPTPITRAEEVEAATLVAPDLAAALELLFGAELPVRRDAAPRDVDEESGALQAADGPGGGR</sequence>
<comment type="caution">
    <text evidence="9">The sequence shown here is derived from an EMBL/GenBank/DDBJ whole genome shotgun (WGS) entry which is preliminary data.</text>
</comment>
<comment type="similarity">
    <text evidence="2">Belongs to the GmhB family.</text>
</comment>
<dbReference type="NCBIfam" id="TIGR01549">
    <property type="entry name" value="HAD-SF-IA-v1"/>
    <property type="match status" value="1"/>
</dbReference>
<dbReference type="Pfam" id="PF13242">
    <property type="entry name" value="Hydrolase_like"/>
    <property type="match status" value="1"/>
</dbReference>
<keyword evidence="10" id="KW-1185">Reference proteome</keyword>
<dbReference type="GO" id="GO:0005975">
    <property type="term" value="P:carbohydrate metabolic process"/>
    <property type="evidence" value="ECO:0007669"/>
    <property type="project" value="InterPro"/>
</dbReference>
<dbReference type="Proteomes" id="UP000010729">
    <property type="component" value="Unassembled WGS sequence"/>
</dbReference>
<dbReference type="InterPro" id="IPR006549">
    <property type="entry name" value="HAD-SF_hydro_IIIA"/>
</dbReference>
<dbReference type="InterPro" id="IPR004446">
    <property type="entry name" value="Heptose_bisP_phosphatase"/>
</dbReference>
<dbReference type="GO" id="GO:0046872">
    <property type="term" value="F:metal ion binding"/>
    <property type="evidence" value="ECO:0007669"/>
    <property type="project" value="UniProtKB-KW"/>
</dbReference>
<accession>N1V362</accession>
<dbReference type="InterPro" id="IPR006439">
    <property type="entry name" value="HAD-SF_hydro_IA"/>
</dbReference>
<feature type="region of interest" description="Disordered" evidence="8">
    <location>
        <begin position="185"/>
        <end position="207"/>
    </location>
</feature>
<evidence type="ECO:0000256" key="5">
    <source>
        <dbReference type="ARBA" id="ARBA00022801"/>
    </source>
</evidence>
<name>N1V362_9MICC</name>
<evidence type="ECO:0000256" key="1">
    <source>
        <dbReference type="ARBA" id="ARBA00004496"/>
    </source>
</evidence>
<keyword evidence="3" id="KW-0963">Cytoplasm</keyword>
<dbReference type="SUPFAM" id="SSF56784">
    <property type="entry name" value="HAD-like"/>
    <property type="match status" value="1"/>
</dbReference>
<dbReference type="GO" id="GO:0005737">
    <property type="term" value="C:cytoplasm"/>
    <property type="evidence" value="ECO:0007669"/>
    <property type="project" value="UniProtKB-SubCell"/>
</dbReference>
<keyword evidence="4" id="KW-0479">Metal-binding</keyword>
<dbReference type="Gene3D" id="3.40.50.1000">
    <property type="entry name" value="HAD superfamily/HAD-like"/>
    <property type="match status" value="1"/>
</dbReference>
<dbReference type="EMBL" id="ANPE02000113">
    <property type="protein sequence ID" value="EMY34444.1"/>
    <property type="molecule type" value="Genomic_DNA"/>
</dbReference>
<dbReference type="OrthoDB" id="9781367at2"/>
<organism evidence="9 10">
    <name type="scientific">Arthrobacter crystallopoietes BAB-32</name>
    <dbReference type="NCBI Taxonomy" id="1246476"/>
    <lineage>
        <taxon>Bacteria</taxon>
        <taxon>Bacillati</taxon>
        <taxon>Actinomycetota</taxon>
        <taxon>Actinomycetes</taxon>
        <taxon>Micrococcales</taxon>
        <taxon>Micrococcaceae</taxon>
        <taxon>Crystallibacter</taxon>
    </lineage>
</organism>
<dbReference type="AlphaFoldDB" id="N1V362"/>
<dbReference type="InterPro" id="IPR023214">
    <property type="entry name" value="HAD_sf"/>
</dbReference>
<dbReference type="NCBIfam" id="TIGR01662">
    <property type="entry name" value="HAD-SF-IIIA"/>
    <property type="match status" value="1"/>
</dbReference>
<evidence type="ECO:0000256" key="6">
    <source>
        <dbReference type="ARBA" id="ARBA00023277"/>
    </source>
</evidence>
<keyword evidence="5 9" id="KW-0378">Hydrolase</keyword>
<proteinExistence type="inferred from homology"/>
<evidence type="ECO:0000256" key="4">
    <source>
        <dbReference type="ARBA" id="ARBA00022723"/>
    </source>
</evidence>
<gene>
    <name evidence="9" type="ORF">D477_009705</name>
</gene>
<evidence type="ECO:0000256" key="8">
    <source>
        <dbReference type="SAM" id="MobiDB-lite"/>
    </source>
</evidence>
<evidence type="ECO:0000256" key="3">
    <source>
        <dbReference type="ARBA" id="ARBA00022490"/>
    </source>
</evidence>
<keyword evidence="6" id="KW-0119">Carbohydrate metabolism</keyword>
<evidence type="ECO:0000256" key="7">
    <source>
        <dbReference type="ARBA" id="ARBA00031828"/>
    </source>
</evidence>
<dbReference type="GO" id="GO:0016791">
    <property type="term" value="F:phosphatase activity"/>
    <property type="evidence" value="ECO:0007669"/>
    <property type="project" value="InterPro"/>
</dbReference>
<evidence type="ECO:0000256" key="2">
    <source>
        <dbReference type="ARBA" id="ARBA00005628"/>
    </source>
</evidence>
<dbReference type="InterPro" id="IPR006543">
    <property type="entry name" value="Histidinol-phos"/>
</dbReference>
<dbReference type="PANTHER" id="PTHR42891">
    <property type="entry name" value="D-GLYCERO-BETA-D-MANNO-HEPTOSE-1,7-BISPHOSPHATE 7-PHOSPHATASE"/>
    <property type="match status" value="1"/>
</dbReference>
<dbReference type="RefSeq" id="WP_005268782.1">
    <property type="nucleotide sequence ID" value="NZ_ANPE02000113.1"/>
</dbReference>